<dbReference type="GO" id="GO:0005737">
    <property type="term" value="C:cytoplasm"/>
    <property type="evidence" value="ECO:0007669"/>
    <property type="project" value="UniProtKB-SubCell"/>
</dbReference>
<proteinExistence type="inferred from homology"/>
<comment type="subcellular location">
    <subcellularLocation>
        <location evidence="1">Cytoplasm</location>
    </subcellularLocation>
</comment>
<evidence type="ECO:0000256" key="10">
    <source>
        <dbReference type="ARBA" id="ARBA00032441"/>
    </source>
</evidence>
<dbReference type="PANTHER" id="PTHR33540">
    <property type="entry name" value="TRNA THREONYLCARBAMOYLADENOSINE BIOSYNTHESIS PROTEIN TSAE"/>
    <property type="match status" value="1"/>
</dbReference>
<keyword evidence="9" id="KW-0460">Magnesium</keyword>
<accession>A0A4R6BVH4</accession>
<dbReference type="GO" id="GO:0005524">
    <property type="term" value="F:ATP binding"/>
    <property type="evidence" value="ECO:0007669"/>
    <property type="project" value="UniProtKB-KW"/>
</dbReference>
<dbReference type="NCBIfam" id="TIGR00150">
    <property type="entry name" value="T6A_YjeE"/>
    <property type="match status" value="1"/>
</dbReference>
<dbReference type="RefSeq" id="WP_133443575.1">
    <property type="nucleotide sequence ID" value="NZ_SCWB01000006.1"/>
</dbReference>
<dbReference type="GO" id="GO:0046872">
    <property type="term" value="F:metal ion binding"/>
    <property type="evidence" value="ECO:0007669"/>
    <property type="project" value="UniProtKB-KW"/>
</dbReference>
<keyword evidence="11" id="KW-0808">Transferase</keyword>
<keyword evidence="8" id="KW-0067">ATP-binding</keyword>
<keyword evidence="12" id="KW-1185">Reference proteome</keyword>
<comment type="similarity">
    <text evidence="2">Belongs to the TsaE family.</text>
</comment>
<dbReference type="GO" id="GO:0016740">
    <property type="term" value="F:transferase activity"/>
    <property type="evidence" value="ECO:0007669"/>
    <property type="project" value="UniProtKB-KW"/>
</dbReference>
<organism evidence="11 12">
    <name type="scientific">Macrococcus lamae</name>
    <dbReference type="NCBI Taxonomy" id="198484"/>
    <lineage>
        <taxon>Bacteria</taxon>
        <taxon>Bacillati</taxon>
        <taxon>Bacillota</taxon>
        <taxon>Bacilli</taxon>
        <taxon>Bacillales</taxon>
        <taxon>Staphylococcaceae</taxon>
        <taxon>Macrococcus</taxon>
    </lineage>
</organism>
<dbReference type="InterPro" id="IPR003442">
    <property type="entry name" value="T6A_TsaE"/>
</dbReference>
<protein>
    <recommendedName>
        <fullName evidence="3">tRNA threonylcarbamoyladenosine biosynthesis protein TsaE</fullName>
    </recommendedName>
    <alternativeName>
        <fullName evidence="10">t(6)A37 threonylcarbamoyladenosine biosynthesis protein TsaE</fullName>
    </alternativeName>
</protein>
<evidence type="ECO:0000313" key="11">
    <source>
        <dbReference type="EMBL" id="TDM12152.1"/>
    </source>
</evidence>
<evidence type="ECO:0000256" key="2">
    <source>
        <dbReference type="ARBA" id="ARBA00007599"/>
    </source>
</evidence>
<evidence type="ECO:0000256" key="4">
    <source>
        <dbReference type="ARBA" id="ARBA00022490"/>
    </source>
</evidence>
<dbReference type="Gene3D" id="3.40.50.300">
    <property type="entry name" value="P-loop containing nucleotide triphosphate hydrolases"/>
    <property type="match status" value="1"/>
</dbReference>
<keyword evidence="4" id="KW-0963">Cytoplasm</keyword>
<dbReference type="EMBL" id="SCWB01000006">
    <property type="protein sequence ID" value="TDM12152.1"/>
    <property type="molecule type" value="Genomic_DNA"/>
</dbReference>
<dbReference type="InterPro" id="IPR027417">
    <property type="entry name" value="P-loop_NTPase"/>
</dbReference>
<comment type="caution">
    <text evidence="11">The sequence shown here is derived from an EMBL/GenBank/DDBJ whole genome shotgun (WGS) entry which is preliminary data.</text>
</comment>
<dbReference type="Proteomes" id="UP000294802">
    <property type="component" value="Unassembled WGS sequence"/>
</dbReference>
<sequence>MKLIINSLEQMNQLAGRLADLAQPEDVYLLKGDLGAGKTTFSQFFGKALGVTKTINSPTFTIIKSYSGRIPFHHMDCYRLEDGDEDLGFDDYFYSEGVTLVEWPQMIEDFLPSNYLTLMIERISDDSRQVTVTAQGEHYEKLLEALDDEVTSY</sequence>
<evidence type="ECO:0000313" key="12">
    <source>
        <dbReference type="Proteomes" id="UP000294802"/>
    </source>
</evidence>
<dbReference type="GO" id="GO:0002949">
    <property type="term" value="P:tRNA threonylcarbamoyladenosine modification"/>
    <property type="evidence" value="ECO:0007669"/>
    <property type="project" value="InterPro"/>
</dbReference>
<dbReference type="PANTHER" id="PTHR33540:SF2">
    <property type="entry name" value="TRNA THREONYLCARBAMOYLADENOSINE BIOSYNTHESIS PROTEIN TSAE"/>
    <property type="match status" value="1"/>
</dbReference>
<evidence type="ECO:0000256" key="7">
    <source>
        <dbReference type="ARBA" id="ARBA00022741"/>
    </source>
</evidence>
<dbReference type="Pfam" id="PF02367">
    <property type="entry name" value="TsaE"/>
    <property type="match status" value="1"/>
</dbReference>
<keyword evidence="5" id="KW-0819">tRNA processing</keyword>
<dbReference type="OrthoDB" id="9815896at2"/>
<dbReference type="SUPFAM" id="SSF52540">
    <property type="entry name" value="P-loop containing nucleoside triphosphate hydrolases"/>
    <property type="match status" value="1"/>
</dbReference>
<keyword evidence="6" id="KW-0479">Metal-binding</keyword>
<dbReference type="AlphaFoldDB" id="A0A4R6BVH4"/>
<evidence type="ECO:0000256" key="1">
    <source>
        <dbReference type="ARBA" id="ARBA00004496"/>
    </source>
</evidence>
<evidence type="ECO:0000256" key="9">
    <source>
        <dbReference type="ARBA" id="ARBA00022842"/>
    </source>
</evidence>
<dbReference type="FunFam" id="3.40.50.300:FF:000777">
    <property type="entry name" value="tRNA (N6-adenosine(37)-N6)-threonylcarbamoyltransferase complex ATPase TsaE"/>
    <property type="match status" value="1"/>
</dbReference>
<name>A0A4R6BVH4_9STAP</name>
<evidence type="ECO:0000256" key="8">
    <source>
        <dbReference type="ARBA" id="ARBA00022840"/>
    </source>
</evidence>
<evidence type="ECO:0000256" key="6">
    <source>
        <dbReference type="ARBA" id="ARBA00022723"/>
    </source>
</evidence>
<reference evidence="11 12" key="1">
    <citation type="submission" date="2019-01" db="EMBL/GenBank/DDBJ databases">
        <title>Draft genome sequences of the type strains of six Macrococcus species.</title>
        <authorList>
            <person name="Mazhar S."/>
            <person name="Altermann E."/>
            <person name="Hill C."/>
            <person name="Mcauliffe O."/>
        </authorList>
    </citation>
    <scope>NUCLEOTIDE SEQUENCE [LARGE SCALE GENOMIC DNA]</scope>
    <source>
        <strain evidence="11 12">CCM4815</strain>
    </source>
</reference>
<gene>
    <name evidence="11" type="primary">tsaE</name>
    <name evidence="11" type="ORF">ERX29_04885</name>
</gene>
<evidence type="ECO:0000256" key="5">
    <source>
        <dbReference type="ARBA" id="ARBA00022694"/>
    </source>
</evidence>
<evidence type="ECO:0000256" key="3">
    <source>
        <dbReference type="ARBA" id="ARBA00019010"/>
    </source>
</evidence>
<keyword evidence="7" id="KW-0547">Nucleotide-binding</keyword>